<keyword evidence="7 11" id="KW-0406">Ion transport</keyword>
<name>A0A6J8BV91_MYTCO</name>
<evidence type="ECO:0000256" key="2">
    <source>
        <dbReference type="ARBA" id="ARBA00022448"/>
    </source>
</evidence>
<comment type="subcellular location">
    <subcellularLocation>
        <location evidence="1">Membrane</location>
        <topology evidence="1">Multi-pass membrane protein</topology>
    </subcellularLocation>
</comment>
<dbReference type="Pfam" id="PF00858">
    <property type="entry name" value="ASC"/>
    <property type="match status" value="1"/>
</dbReference>
<evidence type="ECO:0000256" key="11">
    <source>
        <dbReference type="RuleBase" id="RU000679"/>
    </source>
</evidence>
<keyword evidence="5 12" id="KW-1133">Transmembrane helix</keyword>
<keyword evidence="3 11" id="KW-0894">Sodium channel</keyword>
<dbReference type="Gene3D" id="2.60.470.10">
    <property type="entry name" value="Acid-sensing ion channels like domains"/>
    <property type="match status" value="1"/>
</dbReference>
<evidence type="ECO:0000256" key="5">
    <source>
        <dbReference type="ARBA" id="ARBA00022989"/>
    </source>
</evidence>
<dbReference type="AlphaFoldDB" id="A0A6J8BV91"/>
<keyword evidence="2 11" id="KW-0813">Transport</keyword>
<dbReference type="Gene3D" id="1.10.287.770">
    <property type="entry name" value="YojJ-like"/>
    <property type="match status" value="1"/>
</dbReference>
<dbReference type="GO" id="GO:0015280">
    <property type="term" value="F:ligand-gated sodium channel activity"/>
    <property type="evidence" value="ECO:0007669"/>
    <property type="project" value="TreeGrafter"/>
</dbReference>
<proteinExistence type="inferred from homology"/>
<evidence type="ECO:0008006" key="15">
    <source>
        <dbReference type="Google" id="ProtNLM"/>
    </source>
</evidence>
<dbReference type="OrthoDB" id="8065060at2759"/>
<dbReference type="PROSITE" id="PS01206">
    <property type="entry name" value="ASC"/>
    <property type="match status" value="1"/>
</dbReference>
<keyword evidence="9 11" id="KW-0739">Sodium transport</keyword>
<feature type="transmembrane region" description="Helical" evidence="12">
    <location>
        <begin position="436"/>
        <end position="460"/>
    </location>
</feature>
<dbReference type="InterPro" id="IPR020903">
    <property type="entry name" value="ENaC_CS"/>
</dbReference>
<dbReference type="GO" id="GO:0005886">
    <property type="term" value="C:plasma membrane"/>
    <property type="evidence" value="ECO:0007669"/>
    <property type="project" value="TreeGrafter"/>
</dbReference>
<dbReference type="PRINTS" id="PR01078">
    <property type="entry name" value="AMINACHANNEL"/>
</dbReference>
<evidence type="ECO:0000256" key="9">
    <source>
        <dbReference type="ARBA" id="ARBA00023201"/>
    </source>
</evidence>
<gene>
    <name evidence="13" type="ORF">MCOR_22183</name>
</gene>
<keyword evidence="6" id="KW-0915">Sodium</keyword>
<evidence type="ECO:0000256" key="7">
    <source>
        <dbReference type="ARBA" id="ARBA00023065"/>
    </source>
</evidence>
<dbReference type="PANTHER" id="PTHR11690">
    <property type="entry name" value="AMILORIDE-SENSITIVE SODIUM CHANNEL-RELATED"/>
    <property type="match status" value="1"/>
</dbReference>
<keyword evidence="10 11" id="KW-0407">Ion channel</keyword>
<comment type="similarity">
    <text evidence="11">Belongs to the amiloride-sensitive sodium channel (TC 1.A.6) family.</text>
</comment>
<organism evidence="13 14">
    <name type="scientific">Mytilus coruscus</name>
    <name type="common">Sea mussel</name>
    <dbReference type="NCBI Taxonomy" id="42192"/>
    <lineage>
        <taxon>Eukaryota</taxon>
        <taxon>Metazoa</taxon>
        <taxon>Spiralia</taxon>
        <taxon>Lophotrochozoa</taxon>
        <taxon>Mollusca</taxon>
        <taxon>Bivalvia</taxon>
        <taxon>Autobranchia</taxon>
        <taxon>Pteriomorphia</taxon>
        <taxon>Mytilida</taxon>
        <taxon>Mytiloidea</taxon>
        <taxon>Mytilidae</taxon>
        <taxon>Mytilinae</taxon>
        <taxon>Mytilus</taxon>
    </lineage>
</organism>
<evidence type="ECO:0000256" key="4">
    <source>
        <dbReference type="ARBA" id="ARBA00022692"/>
    </source>
</evidence>
<sequence>MNTESKKISASNTGPLHNIGDLWNDFSQNTGFHGVNKLSGIKSRHKIRLLLWTCVILSCGIYLIVTVVAEIKHYYRYPTTMTQYTKPQNEIEFPSVTVCNLNSLNKSAIKNDSRIDNYYFNISPFAFYSNVSTNWSDPIFEQEGFYLNRTIEDVMKDQKDILDPGGILLYASFHLSSLDIKKYFKVKLNPSGACFTSNPDMKIITSHIGSVFHLTLMLDLDNANNYYGSSYGEGIQFLVHDSNEDPVFQGISGFYVEPGREVFASVHKKQFEYLPKPYEAMGNMFCRDHKNDDGSEYYRSSCFKDCLSTFLLDRCNCLHYTHKNTHYCSKFEVATCVIKATGDYYNQTKLVGKCDCPLPCSYTHYDVSLTSSLFPSDFYSKKIFDVVGVEDLDYYRKNYISLHIYFDQLSTTISKQVPKYSSAGDIFANLGGQMGLFLGASIVTLTELCEFLVFALWTFVYNLKNRENRVEKIAIK</sequence>
<evidence type="ECO:0000256" key="6">
    <source>
        <dbReference type="ARBA" id="ARBA00023053"/>
    </source>
</evidence>
<evidence type="ECO:0000313" key="13">
    <source>
        <dbReference type="EMBL" id="CAC5386784.1"/>
    </source>
</evidence>
<keyword evidence="8 12" id="KW-0472">Membrane</keyword>
<evidence type="ECO:0000256" key="1">
    <source>
        <dbReference type="ARBA" id="ARBA00004141"/>
    </source>
</evidence>
<evidence type="ECO:0000256" key="10">
    <source>
        <dbReference type="ARBA" id="ARBA00023303"/>
    </source>
</evidence>
<keyword evidence="14" id="KW-1185">Reference proteome</keyword>
<dbReference type="Proteomes" id="UP000507470">
    <property type="component" value="Unassembled WGS sequence"/>
</dbReference>
<dbReference type="PANTHER" id="PTHR11690:SF300">
    <property type="entry name" value="PICKPOCKET PROTEIN 19"/>
    <property type="match status" value="1"/>
</dbReference>
<evidence type="ECO:0000256" key="12">
    <source>
        <dbReference type="SAM" id="Phobius"/>
    </source>
</evidence>
<dbReference type="InterPro" id="IPR001873">
    <property type="entry name" value="ENaC"/>
</dbReference>
<evidence type="ECO:0000256" key="3">
    <source>
        <dbReference type="ARBA" id="ARBA00022461"/>
    </source>
</evidence>
<dbReference type="EMBL" id="CACVKT020003887">
    <property type="protein sequence ID" value="CAC5386784.1"/>
    <property type="molecule type" value="Genomic_DNA"/>
</dbReference>
<protein>
    <recommendedName>
        <fullName evidence="15">ASIC4</fullName>
    </recommendedName>
</protein>
<accession>A0A6J8BV91</accession>
<feature type="transmembrane region" description="Helical" evidence="12">
    <location>
        <begin position="49"/>
        <end position="69"/>
    </location>
</feature>
<keyword evidence="4 11" id="KW-0812">Transmembrane</keyword>
<evidence type="ECO:0000313" key="14">
    <source>
        <dbReference type="Proteomes" id="UP000507470"/>
    </source>
</evidence>
<reference evidence="13 14" key="1">
    <citation type="submission" date="2020-06" db="EMBL/GenBank/DDBJ databases">
        <authorList>
            <person name="Li R."/>
            <person name="Bekaert M."/>
        </authorList>
    </citation>
    <scope>NUCLEOTIDE SEQUENCE [LARGE SCALE GENOMIC DNA]</scope>
    <source>
        <strain evidence="14">wild</strain>
    </source>
</reference>
<evidence type="ECO:0000256" key="8">
    <source>
        <dbReference type="ARBA" id="ARBA00023136"/>
    </source>
</evidence>